<evidence type="ECO:0000256" key="3">
    <source>
        <dbReference type="ARBA" id="ARBA00022989"/>
    </source>
</evidence>
<keyword evidence="2 5" id="KW-0812">Transmembrane</keyword>
<dbReference type="InterPro" id="IPR036640">
    <property type="entry name" value="ABC1_TM_sf"/>
</dbReference>
<feature type="transmembrane region" description="Helical" evidence="5">
    <location>
        <begin position="237"/>
        <end position="259"/>
    </location>
</feature>
<dbReference type="GO" id="GO:0005886">
    <property type="term" value="C:plasma membrane"/>
    <property type="evidence" value="ECO:0007669"/>
    <property type="project" value="UniProtKB-SubCell"/>
</dbReference>
<evidence type="ECO:0000313" key="7">
    <source>
        <dbReference type="EMBL" id="AAV94538.1"/>
    </source>
</evidence>
<dbReference type="InterPro" id="IPR011527">
    <property type="entry name" value="ABC1_TM_dom"/>
</dbReference>
<protein>
    <submittedName>
        <fullName evidence="7">ABC transporter, permease protein</fullName>
    </submittedName>
</protein>
<feature type="transmembrane region" description="Helical" evidence="5">
    <location>
        <begin position="265"/>
        <end position="289"/>
    </location>
</feature>
<dbReference type="Proteomes" id="UP000001023">
    <property type="component" value="Chromosome"/>
</dbReference>
<reference evidence="7 8" key="1">
    <citation type="journal article" date="2004" name="Nature">
        <title>Genome sequence of Silicibacter pomeroyi reveals adaptations to the marine environment.</title>
        <authorList>
            <person name="Moran M.A."/>
            <person name="Buchan A."/>
            <person name="Gonzalez J.M."/>
            <person name="Heidelberg J.F."/>
            <person name="Whitman W.B."/>
            <person name="Kiene R.P."/>
            <person name="Henriksen J.R."/>
            <person name="King G.M."/>
            <person name="Belas R."/>
            <person name="Fuqua C."/>
            <person name="Brinkac L."/>
            <person name="Lewis M."/>
            <person name="Johri S."/>
            <person name="Weaver B."/>
            <person name="Pai G."/>
            <person name="Eisen J.A."/>
            <person name="Rahe E."/>
            <person name="Sheldon W.M."/>
            <person name="Ye W."/>
            <person name="Miller T.R."/>
            <person name="Carlton J."/>
            <person name="Rasko D.A."/>
            <person name="Paulsen I.T."/>
            <person name="Ren Q."/>
            <person name="Daugherty S.C."/>
            <person name="Deboy R.T."/>
            <person name="Dodson R.J."/>
            <person name="Durkin A.S."/>
            <person name="Madupu R."/>
            <person name="Nelson W.C."/>
            <person name="Sullivan S.A."/>
            <person name="Rosovitz M.J."/>
            <person name="Haft D.H."/>
            <person name="Selengut J."/>
            <person name="Ward N."/>
        </authorList>
    </citation>
    <scope>NUCLEOTIDE SEQUENCE [LARGE SCALE GENOMIC DNA]</scope>
    <source>
        <strain evidence="8">ATCC 700808 / DSM 15171 / DSS-3</strain>
    </source>
</reference>
<feature type="transmembrane region" description="Helical" evidence="5">
    <location>
        <begin position="26"/>
        <end position="43"/>
    </location>
</feature>
<dbReference type="KEGG" id="sil:SPO1245"/>
<dbReference type="SUPFAM" id="SSF90123">
    <property type="entry name" value="ABC transporter transmembrane region"/>
    <property type="match status" value="1"/>
</dbReference>
<gene>
    <name evidence="7" type="ordered locus">SPO1245</name>
</gene>
<dbReference type="PaxDb" id="246200-SPO1245"/>
<feature type="domain" description="ABC transmembrane type-1" evidence="6">
    <location>
        <begin position="26"/>
        <end position="294"/>
    </location>
</feature>
<sequence length="310" mass="33441">MVQNHEGQDMVQLYAAIWRVSGRRQVMLIVLSLAIAALAAVPLEFQRDIVNLLTEQAVDLQHLFLLGAGMGAAILASLALKFLTSFLSGTLGEHVIRLIRMRLVTRAAEGGHTLHQGTLTTAVSAEAEELGKFAGGAFADPVVQIGTLVSVIGYISSTQPGLGLIALSMILPQIAIVLLSQRQVNRHVAERVKLLRAAGNRLSEEDIAAAVSELEQTFDQIYATRRSMFLWKLSTKFVISAINGAGTVAVLMLGGWLVLQGRTDVGTVVAAVTGLSRIQAPTAFLIAFYRQVSANRIKFELLRDLFADRG</sequence>
<dbReference type="AlphaFoldDB" id="Q5LU14"/>
<proteinExistence type="predicted"/>
<evidence type="ECO:0000259" key="6">
    <source>
        <dbReference type="PROSITE" id="PS50929"/>
    </source>
</evidence>
<keyword evidence="3 5" id="KW-1133">Transmembrane helix</keyword>
<dbReference type="eggNOG" id="COG2274">
    <property type="taxonomic scope" value="Bacteria"/>
</dbReference>
<dbReference type="Gene3D" id="1.20.1560.10">
    <property type="entry name" value="ABC transporter type 1, transmembrane domain"/>
    <property type="match status" value="1"/>
</dbReference>
<evidence type="ECO:0000313" key="8">
    <source>
        <dbReference type="Proteomes" id="UP000001023"/>
    </source>
</evidence>
<evidence type="ECO:0000256" key="2">
    <source>
        <dbReference type="ARBA" id="ARBA00022692"/>
    </source>
</evidence>
<organism evidence="7 8">
    <name type="scientific">Ruegeria pomeroyi (strain ATCC 700808 / DSM 15171 / DSS-3)</name>
    <name type="common">Silicibacter pomeroyi</name>
    <dbReference type="NCBI Taxonomy" id="246200"/>
    <lineage>
        <taxon>Bacteria</taxon>
        <taxon>Pseudomonadati</taxon>
        <taxon>Pseudomonadota</taxon>
        <taxon>Alphaproteobacteria</taxon>
        <taxon>Rhodobacterales</taxon>
        <taxon>Roseobacteraceae</taxon>
        <taxon>Ruegeria</taxon>
    </lineage>
</organism>
<evidence type="ECO:0000256" key="5">
    <source>
        <dbReference type="SAM" id="Phobius"/>
    </source>
</evidence>
<dbReference type="HOGENOM" id="CLU_070303_0_0_5"/>
<accession>Q5LU14</accession>
<dbReference type="PROSITE" id="PS50929">
    <property type="entry name" value="ABC_TM1F"/>
    <property type="match status" value="1"/>
</dbReference>
<keyword evidence="8" id="KW-1185">Reference proteome</keyword>
<dbReference type="EMBL" id="CP000031">
    <property type="protein sequence ID" value="AAV94538.1"/>
    <property type="molecule type" value="Genomic_DNA"/>
</dbReference>
<evidence type="ECO:0000256" key="4">
    <source>
        <dbReference type="ARBA" id="ARBA00023136"/>
    </source>
</evidence>
<keyword evidence="4 5" id="KW-0472">Membrane</keyword>
<dbReference type="STRING" id="246200.SPO1245"/>
<reference evidence="7 8" key="2">
    <citation type="journal article" date="2014" name="Stand. Genomic Sci.">
        <title>An updated genome annotation for the model marine bacterium Ruegeria pomeroyi DSS-3.</title>
        <authorList>
            <person name="Rivers A.R."/>
            <person name="Smith C.B."/>
            <person name="Moran M.A."/>
        </authorList>
    </citation>
    <scope>GENOME REANNOTATION</scope>
    <source>
        <strain evidence="8">ATCC 700808 / DSM 15171 / DSS-3</strain>
    </source>
</reference>
<comment type="subcellular location">
    <subcellularLocation>
        <location evidence="1">Cell membrane</location>
        <topology evidence="1">Multi-pass membrane protein</topology>
    </subcellularLocation>
</comment>
<feature type="transmembrane region" description="Helical" evidence="5">
    <location>
        <begin position="63"/>
        <end position="92"/>
    </location>
</feature>
<dbReference type="GO" id="GO:0140359">
    <property type="term" value="F:ABC-type transporter activity"/>
    <property type="evidence" value="ECO:0007669"/>
    <property type="project" value="InterPro"/>
</dbReference>
<name>Q5LU14_RUEPO</name>
<dbReference type="GO" id="GO:0005524">
    <property type="term" value="F:ATP binding"/>
    <property type="evidence" value="ECO:0007669"/>
    <property type="project" value="InterPro"/>
</dbReference>
<evidence type="ECO:0000256" key="1">
    <source>
        <dbReference type="ARBA" id="ARBA00004651"/>
    </source>
</evidence>